<dbReference type="Proteomes" id="UP000238563">
    <property type="component" value="Unassembled WGS sequence"/>
</dbReference>
<reference evidence="1 2" key="1">
    <citation type="submission" date="2018-02" db="EMBL/GenBank/DDBJ databases">
        <title>The draft genome of Phyllobacterium myrsinacearum DSM5892.</title>
        <authorList>
            <person name="Li L."/>
            <person name="Liu L."/>
            <person name="Zhang X."/>
            <person name="Wang T."/>
        </authorList>
    </citation>
    <scope>NUCLEOTIDE SEQUENCE [LARGE SCALE GENOMIC DNA]</scope>
    <source>
        <strain evidence="1 2">DSM 5892</strain>
    </source>
</reference>
<evidence type="ECO:0000313" key="1">
    <source>
        <dbReference type="EMBL" id="PRD55293.1"/>
    </source>
</evidence>
<evidence type="ECO:0000313" key="2">
    <source>
        <dbReference type="Proteomes" id="UP000238563"/>
    </source>
</evidence>
<gene>
    <name evidence="1" type="ORF">C5750_09000</name>
</gene>
<evidence type="ECO:0008006" key="3">
    <source>
        <dbReference type="Google" id="ProtNLM"/>
    </source>
</evidence>
<keyword evidence="2" id="KW-1185">Reference proteome</keyword>
<dbReference type="OrthoDB" id="7673021at2"/>
<dbReference type="RefSeq" id="WP_105733522.1">
    <property type="nucleotide sequence ID" value="NZ_PVBT01000002.1"/>
</dbReference>
<dbReference type="InterPro" id="IPR009842">
    <property type="entry name" value="DUF1402"/>
</dbReference>
<accession>A0A2S9JPX8</accession>
<dbReference type="EMBL" id="PVBT01000002">
    <property type="protein sequence ID" value="PRD55293.1"/>
    <property type="molecule type" value="Genomic_DNA"/>
</dbReference>
<sequence length="328" mass="35992">MSFPAVSRLAAMLVIGIGIGGFLGQTADAANEVLVPPGNRSGMQPPIPKTSADRAKAFNTTYDEKYKQIIALLTRETKLVAQIKEAARAYHIDPIHIVGALVGEHTYNVSAVGKVQTYYVKALAYANADFSFRYKGVTIQAFVKRPEFAACAALTASAELWNCRDQVWDDRFRGKTVDDVAYEPISLQRAFFQPFYGGQTFGLGQISPLAALEVTDLVSQVSKLPKLSPDQPQAVYRDVMDPDRSVVYIAAIVRDAIDAYAAQGFDISKNPGITATLYNVGQPRRRAAELRQAIASGSNRKYPVENYYGWLINEKLDDLEGILQSNGQ</sequence>
<name>A0A2S9JPX8_9HYPH</name>
<comment type="caution">
    <text evidence="1">The sequence shown here is derived from an EMBL/GenBank/DDBJ whole genome shotgun (WGS) entry which is preliminary data.</text>
</comment>
<protein>
    <recommendedName>
        <fullName evidence="3">DUF1402 domain-containing protein</fullName>
    </recommendedName>
</protein>
<dbReference type="Pfam" id="PF07182">
    <property type="entry name" value="DUF1402"/>
    <property type="match status" value="1"/>
</dbReference>
<organism evidence="1 2">
    <name type="scientific">Phyllobacterium myrsinacearum</name>
    <dbReference type="NCBI Taxonomy" id="28101"/>
    <lineage>
        <taxon>Bacteria</taxon>
        <taxon>Pseudomonadati</taxon>
        <taxon>Pseudomonadota</taxon>
        <taxon>Alphaproteobacteria</taxon>
        <taxon>Hyphomicrobiales</taxon>
        <taxon>Phyllobacteriaceae</taxon>
        <taxon>Phyllobacterium</taxon>
    </lineage>
</organism>
<dbReference type="AlphaFoldDB" id="A0A2S9JPX8"/>
<proteinExistence type="predicted"/>